<dbReference type="SMART" id="SM00280">
    <property type="entry name" value="KAZAL"/>
    <property type="match status" value="1"/>
</dbReference>
<dbReference type="Gene3D" id="3.30.60.30">
    <property type="match status" value="1"/>
</dbReference>
<dbReference type="CDD" id="cd00104">
    <property type="entry name" value="KAZAL_FS"/>
    <property type="match status" value="1"/>
</dbReference>
<dbReference type="PROSITE" id="PS00282">
    <property type="entry name" value="KAZAL_1"/>
    <property type="match status" value="1"/>
</dbReference>
<evidence type="ECO:0000313" key="3">
    <source>
        <dbReference type="EnsemblMetazoa" id="ADIR005920-PA"/>
    </source>
</evidence>
<evidence type="ECO:0000259" key="2">
    <source>
        <dbReference type="PROSITE" id="PS51465"/>
    </source>
</evidence>
<feature type="chain" id="PRO_5008129703" description="Kazal-like domain-containing protein" evidence="1">
    <location>
        <begin position="25"/>
        <end position="91"/>
    </location>
</feature>
<dbReference type="STRING" id="7168.A0A182NE56"/>
<dbReference type="AlphaFoldDB" id="A0A182NE56"/>
<feature type="signal peptide" evidence="1">
    <location>
        <begin position="1"/>
        <end position="24"/>
    </location>
</feature>
<evidence type="ECO:0000256" key="1">
    <source>
        <dbReference type="SAM" id="SignalP"/>
    </source>
</evidence>
<proteinExistence type="predicted"/>
<dbReference type="SUPFAM" id="SSF100895">
    <property type="entry name" value="Kazal-type serine protease inhibitors"/>
    <property type="match status" value="1"/>
</dbReference>
<dbReference type="GO" id="GO:0005615">
    <property type="term" value="C:extracellular space"/>
    <property type="evidence" value="ECO:0007669"/>
    <property type="project" value="TreeGrafter"/>
</dbReference>
<dbReference type="EnsemblMetazoa" id="ADIR005920-RA">
    <property type="protein sequence ID" value="ADIR005920-PA"/>
    <property type="gene ID" value="ADIR005920"/>
</dbReference>
<keyword evidence="1" id="KW-0732">Signal</keyword>
<feature type="domain" description="Kazal-like" evidence="2">
    <location>
        <begin position="26"/>
        <end position="79"/>
    </location>
</feature>
<sequence length="91" mass="10120">MRSVSLTILMLAAVALLAGETVYARRSRDGVCACPRIYDPVCGTDLNTYANRCLFDCQAEELAARSIELRILRRGSCDDPIQEPVEEQPEE</sequence>
<protein>
    <recommendedName>
        <fullName evidence="2">Kazal-like domain-containing protein</fullName>
    </recommendedName>
</protein>
<keyword evidence="4" id="KW-1185">Reference proteome</keyword>
<dbReference type="PANTHER" id="PTHR21131">
    <property type="entry name" value="SERINE-TYPE ENDOPEPTIDASE INHIBITOR"/>
    <property type="match status" value="1"/>
</dbReference>
<dbReference type="PROSITE" id="PS51465">
    <property type="entry name" value="KAZAL_2"/>
    <property type="match status" value="1"/>
</dbReference>
<name>A0A182NE56_9DIPT</name>
<dbReference type="VEuPathDB" id="VectorBase:ADIR005920"/>
<dbReference type="PANTHER" id="PTHR21131:SF0">
    <property type="entry name" value="GEO10195P1-RELATED"/>
    <property type="match status" value="1"/>
</dbReference>
<dbReference type="Pfam" id="PF00050">
    <property type="entry name" value="Kazal_1"/>
    <property type="match status" value="1"/>
</dbReference>
<dbReference type="InterPro" id="IPR036058">
    <property type="entry name" value="Kazal_dom_sf"/>
</dbReference>
<organism evidence="3 4">
    <name type="scientific">Anopheles dirus</name>
    <dbReference type="NCBI Taxonomy" id="7168"/>
    <lineage>
        <taxon>Eukaryota</taxon>
        <taxon>Metazoa</taxon>
        <taxon>Ecdysozoa</taxon>
        <taxon>Arthropoda</taxon>
        <taxon>Hexapoda</taxon>
        <taxon>Insecta</taxon>
        <taxon>Pterygota</taxon>
        <taxon>Neoptera</taxon>
        <taxon>Endopterygota</taxon>
        <taxon>Diptera</taxon>
        <taxon>Nematocera</taxon>
        <taxon>Culicoidea</taxon>
        <taxon>Culicidae</taxon>
        <taxon>Anophelinae</taxon>
        <taxon>Anopheles</taxon>
    </lineage>
</organism>
<dbReference type="InterPro" id="IPR053265">
    <property type="entry name" value="Serpin"/>
</dbReference>
<reference evidence="3" key="2">
    <citation type="submission" date="2020-05" db="UniProtKB">
        <authorList>
            <consortium name="EnsemblMetazoa"/>
        </authorList>
    </citation>
    <scope>IDENTIFICATION</scope>
    <source>
        <strain evidence="3">WRAIR2</strain>
    </source>
</reference>
<reference evidence="4" key="1">
    <citation type="submission" date="2013-03" db="EMBL/GenBank/DDBJ databases">
        <title>The Genome Sequence of Anopheles dirus WRAIR2.</title>
        <authorList>
            <consortium name="The Broad Institute Genomics Platform"/>
            <person name="Neafsey D.E."/>
            <person name="Walton C."/>
            <person name="Walker B."/>
            <person name="Young S.K."/>
            <person name="Zeng Q."/>
            <person name="Gargeya S."/>
            <person name="Fitzgerald M."/>
            <person name="Haas B."/>
            <person name="Abouelleil A."/>
            <person name="Allen A.W."/>
            <person name="Alvarado L."/>
            <person name="Arachchi H.M."/>
            <person name="Berlin A.M."/>
            <person name="Chapman S.B."/>
            <person name="Gainer-Dewar J."/>
            <person name="Goldberg J."/>
            <person name="Griggs A."/>
            <person name="Gujja S."/>
            <person name="Hansen M."/>
            <person name="Howarth C."/>
            <person name="Imamovic A."/>
            <person name="Ireland A."/>
            <person name="Larimer J."/>
            <person name="McCowan C."/>
            <person name="Murphy C."/>
            <person name="Pearson M."/>
            <person name="Poon T.W."/>
            <person name="Priest M."/>
            <person name="Roberts A."/>
            <person name="Saif S."/>
            <person name="Shea T."/>
            <person name="Sisk P."/>
            <person name="Sykes S."/>
            <person name="Wortman J."/>
            <person name="Nusbaum C."/>
            <person name="Birren B."/>
        </authorList>
    </citation>
    <scope>NUCLEOTIDE SEQUENCE [LARGE SCALE GENOMIC DNA]</scope>
    <source>
        <strain evidence="4">WRAIR2</strain>
    </source>
</reference>
<dbReference type="Proteomes" id="UP000075884">
    <property type="component" value="Unassembled WGS sequence"/>
</dbReference>
<evidence type="ECO:0000313" key="4">
    <source>
        <dbReference type="Proteomes" id="UP000075884"/>
    </source>
</evidence>
<dbReference type="InterPro" id="IPR002350">
    <property type="entry name" value="Kazal_dom"/>
</dbReference>
<accession>A0A182NE56</accession>